<evidence type="ECO:0000313" key="3">
    <source>
        <dbReference type="Proteomes" id="UP000001431"/>
    </source>
</evidence>
<organism evidence="2 3">
    <name type="scientific">Pyrobaculum calidifontis (strain DSM 21063 / JCM 11548 / VA1)</name>
    <dbReference type="NCBI Taxonomy" id="410359"/>
    <lineage>
        <taxon>Archaea</taxon>
        <taxon>Thermoproteota</taxon>
        <taxon>Thermoprotei</taxon>
        <taxon>Thermoproteales</taxon>
        <taxon>Thermoproteaceae</taxon>
        <taxon>Pyrobaculum</taxon>
    </lineage>
</organism>
<dbReference type="KEGG" id="pcl:Pcal_0902"/>
<evidence type="ECO:0000313" key="2">
    <source>
        <dbReference type="EMBL" id="ABO08327.1"/>
    </source>
</evidence>
<dbReference type="HOGENOM" id="CLU_070505_0_0_2"/>
<dbReference type="Pfam" id="PF01637">
    <property type="entry name" value="ATPase_2"/>
    <property type="match status" value="1"/>
</dbReference>
<evidence type="ECO:0000259" key="1">
    <source>
        <dbReference type="Pfam" id="PF01637"/>
    </source>
</evidence>
<dbReference type="EMBL" id="CP000561">
    <property type="protein sequence ID" value="ABO08327.1"/>
    <property type="molecule type" value="Genomic_DNA"/>
</dbReference>
<proteinExistence type="predicted"/>
<feature type="domain" description="ATPase" evidence="1">
    <location>
        <begin position="15"/>
        <end position="225"/>
    </location>
</feature>
<dbReference type="Proteomes" id="UP000001431">
    <property type="component" value="Chromosome"/>
</dbReference>
<dbReference type="InterPro" id="IPR011579">
    <property type="entry name" value="ATPase_dom"/>
</dbReference>
<dbReference type="RefSeq" id="WP_011849585.1">
    <property type="nucleotide sequence ID" value="NC_009073.1"/>
</dbReference>
<sequence length="340" mass="38598">MKRIKVSFAGLEVEFVDRERALEQVREFGERGTFPVYVVYGPEGCGKTAFLKQAKAILEEEYGYHVVYANPLAKKAEEVLQYSPSAEGIVKEVLSATPDPWGKMVDVTIAVAGWIMKRLRRSRVAVLMDDIFQAVGVENAEAYVKALLNLIEWPPAEYDRVVVLVASSEGVTRERVGRHSWATIKVMWNMAREGFRQLYEQLPGPKPPFDEVWRLTGGNPRYLENFYKVGWGVEEVVAALGGGKGLVGFVYSLSDVERQILEEAVEDPDVLLKRYREAKSLISQLTEKNLIIEIGDRKPFLWIDQPPPERDPELGIGRYFAWQTPLHREAVRSALEVTRK</sequence>
<protein>
    <recommendedName>
        <fullName evidence="1">ATPase domain-containing protein</fullName>
    </recommendedName>
</protein>
<dbReference type="AlphaFoldDB" id="A3MUL0"/>
<gene>
    <name evidence="2" type="ordered locus">Pcal_0902</name>
</gene>
<dbReference type="GeneID" id="4909879"/>
<accession>A3MUL0</accession>
<dbReference type="GO" id="GO:0005524">
    <property type="term" value="F:ATP binding"/>
    <property type="evidence" value="ECO:0007669"/>
    <property type="project" value="InterPro"/>
</dbReference>
<reference evidence="2" key="1">
    <citation type="submission" date="2007-02" db="EMBL/GenBank/DDBJ databases">
        <title>Complete sequence of Pyrobaculum calidifontis JCM 11548.</title>
        <authorList>
            <consortium name="US DOE Joint Genome Institute"/>
            <person name="Copeland A."/>
            <person name="Lucas S."/>
            <person name="Lapidus A."/>
            <person name="Barry K."/>
            <person name="Glavina del Rio T."/>
            <person name="Dalin E."/>
            <person name="Tice H."/>
            <person name="Pitluck S."/>
            <person name="Chain P."/>
            <person name="Malfatti S."/>
            <person name="Shin M."/>
            <person name="Vergez L."/>
            <person name="Schmutz J."/>
            <person name="Larimer F."/>
            <person name="Land M."/>
            <person name="Hauser L."/>
            <person name="Kyrpides N."/>
            <person name="Mikhailova N."/>
            <person name="Cozen A.E."/>
            <person name="Fitz-Gibbon S.T."/>
            <person name="House C.H."/>
            <person name="Saltikov C."/>
            <person name="Lowe T.M."/>
            <person name="Richardson P."/>
        </authorList>
    </citation>
    <scope>NUCLEOTIDE SEQUENCE [LARGE SCALE GENOMIC DNA]</scope>
    <source>
        <strain evidence="2">JCM 11548</strain>
    </source>
</reference>
<dbReference type="Gene3D" id="3.40.50.300">
    <property type="entry name" value="P-loop containing nucleotide triphosphate hydrolases"/>
    <property type="match status" value="1"/>
</dbReference>
<dbReference type="OrthoDB" id="25948at2157"/>
<dbReference type="STRING" id="410359.Pcal_0902"/>
<dbReference type="InterPro" id="IPR027417">
    <property type="entry name" value="P-loop_NTPase"/>
</dbReference>
<name>A3MUL0_PYRCJ</name>
<dbReference type="eggNOG" id="arCOG03408">
    <property type="taxonomic scope" value="Archaea"/>
</dbReference>
<keyword evidence="3" id="KW-1185">Reference proteome</keyword>
<dbReference type="SUPFAM" id="SSF52540">
    <property type="entry name" value="P-loop containing nucleoside triphosphate hydrolases"/>
    <property type="match status" value="1"/>
</dbReference>